<dbReference type="EMBL" id="FWFT01000001">
    <property type="protein sequence ID" value="SLN18799.1"/>
    <property type="molecule type" value="Genomic_DNA"/>
</dbReference>
<evidence type="ECO:0000313" key="3">
    <source>
        <dbReference type="EMBL" id="SLN18799.1"/>
    </source>
</evidence>
<dbReference type="Proteomes" id="UP000193623">
    <property type="component" value="Unassembled WGS sequence"/>
</dbReference>
<dbReference type="GO" id="GO:0006355">
    <property type="term" value="P:regulation of DNA-templated transcription"/>
    <property type="evidence" value="ECO:0007669"/>
    <property type="project" value="InterPro"/>
</dbReference>
<organism evidence="3 4">
    <name type="scientific">Pseudooctadecabacter jejudonensis</name>
    <dbReference type="NCBI Taxonomy" id="1391910"/>
    <lineage>
        <taxon>Bacteria</taxon>
        <taxon>Pseudomonadati</taxon>
        <taxon>Pseudomonadota</taxon>
        <taxon>Alphaproteobacteria</taxon>
        <taxon>Rhodobacterales</taxon>
        <taxon>Paracoccaceae</taxon>
        <taxon>Pseudooctadecabacter</taxon>
    </lineage>
</organism>
<dbReference type="AlphaFoldDB" id="A0A1Y5RKQ1"/>
<dbReference type="InterPro" id="IPR000551">
    <property type="entry name" value="MerR-type_HTH_dom"/>
</dbReference>
<dbReference type="CDD" id="cd04765">
    <property type="entry name" value="HTH_MlrA-like_sg2"/>
    <property type="match status" value="1"/>
</dbReference>
<dbReference type="PROSITE" id="PS50937">
    <property type="entry name" value="HTH_MERR_2"/>
    <property type="match status" value="1"/>
</dbReference>
<feature type="compositionally biased region" description="Low complexity" evidence="1">
    <location>
        <begin position="211"/>
        <end position="233"/>
    </location>
</feature>
<dbReference type="RefSeq" id="WP_085863074.1">
    <property type="nucleotide sequence ID" value="NZ_FWFT01000001.1"/>
</dbReference>
<accession>A0A1Y5RKQ1</accession>
<feature type="domain" description="HTH merR-type" evidence="2">
    <location>
        <begin position="10"/>
        <end position="78"/>
    </location>
</feature>
<gene>
    <name evidence="3" type="ORF">PSJ8397_00630</name>
</gene>
<feature type="compositionally biased region" description="Acidic residues" evidence="1">
    <location>
        <begin position="195"/>
        <end position="210"/>
    </location>
</feature>
<feature type="region of interest" description="Disordered" evidence="1">
    <location>
        <begin position="134"/>
        <end position="163"/>
    </location>
</feature>
<name>A0A1Y5RKQ1_9RHOB</name>
<reference evidence="3 4" key="1">
    <citation type="submission" date="2017-03" db="EMBL/GenBank/DDBJ databases">
        <authorList>
            <person name="Afonso C.L."/>
            <person name="Miller P.J."/>
            <person name="Scott M.A."/>
            <person name="Spackman E."/>
            <person name="Goraichik I."/>
            <person name="Dimitrov K.M."/>
            <person name="Suarez D.L."/>
            <person name="Swayne D.E."/>
        </authorList>
    </citation>
    <scope>NUCLEOTIDE SEQUENCE [LARGE SCALE GENOMIC DNA]</scope>
    <source>
        <strain evidence="3 4">CECT 8397</strain>
    </source>
</reference>
<evidence type="ECO:0000313" key="4">
    <source>
        <dbReference type="Proteomes" id="UP000193623"/>
    </source>
</evidence>
<protein>
    <submittedName>
        <fullName evidence="3">MerR family regulatory protein</fullName>
    </submittedName>
</protein>
<dbReference type="OrthoDB" id="9810140at2"/>
<dbReference type="GO" id="GO:0003677">
    <property type="term" value="F:DNA binding"/>
    <property type="evidence" value="ECO:0007669"/>
    <property type="project" value="InterPro"/>
</dbReference>
<dbReference type="Pfam" id="PF13411">
    <property type="entry name" value="MerR_1"/>
    <property type="match status" value="1"/>
</dbReference>
<feature type="compositionally biased region" description="Basic and acidic residues" evidence="1">
    <location>
        <begin position="150"/>
        <end position="163"/>
    </location>
</feature>
<dbReference type="Gene3D" id="1.10.1660.10">
    <property type="match status" value="1"/>
</dbReference>
<dbReference type="SUPFAM" id="SSF46955">
    <property type="entry name" value="Putative DNA-binding domain"/>
    <property type="match status" value="1"/>
</dbReference>
<keyword evidence="4" id="KW-1185">Reference proteome</keyword>
<evidence type="ECO:0000256" key="1">
    <source>
        <dbReference type="SAM" id="MobiDB-lite"/>
    </source>
</evidence>
<evidence type="ECO:0000259" key="2">
    <source>
        <dbReference type="PROSITE" id="PS50937"/>
    </source>
</evidence>
<proteinExistence type="predicted"/>
<dbReference type="InterPro" id="IPR009061">
    <property type="entry name" value="DNA-bd_dom_put_sf"/>
</dbReference>
<sequence>MSKSRDAFRTISEVSDALDTPAHVLRFWESKFSQVKPVKRAGGRRYYRPADVDLLSGIKRLLHEDGMTIKGAQKLLREQGVKHIASMGADALAAPDPAPSAPAAIPVADVGITNVVAMPHPAKGPALSLNLSASNAEASPTAPENQDVAEDTKPDEPPMKDALDDRTLDMFADDPTEDAVIEDAAETTPPTEAASDVEDAVETSADEDAPAPEIAASTEAAEPAPTPTFTFPDDPSDNDSKAPARLFHLLQKTDPEALGAHAAQIAPLLARIEDVRSRIQTR</sequence>
<dbReference type="SMART" id="SM00422">
    <property type="entry name" value="HTH_MERR"/>
    <property type="match status" value="1"/>
</dbReference>
<feature type="region of interest" description="Disordered" evidence="1">
    <location>
        <begin position="183"/>
        <end position="242"/>
    </location>
</feature>